<keyword evidence="1" id="KW-0812">Transmembrane</keyword>
<proteinExistence type="predicted"/>
<keyword evidence="1" id="KW-1133">Transmembrane helix</keyword>
<feature type="transmembrane region" description="Helical" evidence="1">
    <location>
        <begin position="269"/>
        <end position="290"/>
    </location>
</feature>
<gene>
    <name evidence="2" type="ORF">FHX44_114291</name>
</gene>
<dbReference type="OrthoDB" id="3333926at2"/>
<dbReference type="InterPro" id="IPR043129">
    <property type="entry name" value="ATPase_NBD"/>
</dbReference>
<dbReference type="InterPro" id="IPR023840">
    <property type="entry name" value="T7SS_Rv3446c"/>
</dbReference>
<dbReference type="Proteomes" id="UP000321261">
    <property type="component" value="Unassembled WGS sequence"/>
</dbReference>
<comment type="caution">
    <text evidence="2">The sequence shown here is derived from an EMBL/GenBank/DDBJ whole genome shotgun (WGS) entry which is preliminary data.</text>
</comment>
<keyword evidence="1" id="KW-0472">Membrane</keyword>
<name>A0A561SU23_9PSEU</name>
<evidence type="ECO:0000256" key="1">
    <source>
        <dbReference type="SAM" id="Phobius"/>
    </source>
</evidence>
<protein>
    <submittedName>
        <fullName evidence="2">Type VII secretion-associated protein (TIGR03931 family)</fullName>
    </submittedName>
</protein>
<accession>A0A561SU23</accession>
<dbReference type="SUPFAM" id="SSF53067">
    <property type="entry name" value="Actin-like ATPase domain"/>
    <property type="match status" value="1"/>
</dbReference>
<sequence>MRPVRVAVQEGAGFVRIAGAGDDGAPWLIAELPASGPGVAALLADLVGPPPRELVLVHPARWPPERAAQWARDCAGLAAAVRTVPAPLAAAGEGEVAVLDVGASTTEATRLDAAGRVRAVAAGEVGGRLLDELVAAHTGRDPAAARAVREALSLLPAVDGVEAAQVRPLLAEPLTAAVAALREVVSGAPRVVLIGGVARTPLLARVVDESGLTQAEVPPRPEAAAVLGALERTLEPHCSLERPETAVRLQAGPYLPRLPARPRRALRGALLGVAAAVGLASLLLLGWLLVPPGAEAVPAGALVQYGYRLDVPAGWEHTGGLPERRRVLLTPVAAPEGSDLIAVERSPLGYDTAAEPQRARAELRAAYDAALREGSAFSGYDPAGHFAGRQVTAYRQEDPGGTVVDWYVVLDRDAQLSVGCRHTPAGAEAVRAACAVVVASVRAG</sequence>
<evidence type="ECO:0000313" key="2">
    <source>
        <dbReference type="EMBL" id="TWF78368.1"/>
    </source>
</evidence>
<organism evidence="2 3">
    <name type="scientific">Pseudonocardia hierapolitana</name>
    <dbReference type="NCBI Taxonomy" id="1128676"/>
    <lineage>
        <taxon>Bacteria</taxon>
        <taxon>Bacillati</taxon>
        <taxon>Actinomycetota</taxon>
        <taxon>Actinomycetes</taxon>
        <taxon>Pseudonocardiales</taxon>
        <taxon>Pseudonocardiaceae</taxon>
        <taxon>Pseudonocardia</taxon>
    </lineage>
</organism>
<dbReference type="NCBIfam" id="TIGR03931">
    <property type="entry name" value="T7SS_Rv3446c"/>
    <property type="match status" value="1"/>
</dbReference>
<evidence type="ECO:0000313" key="3">
    <source>
        <dbReference type="Proteomes" id="UP000321261"/>
    </source>
</evidence>
<keyword evidence="3" id="KW-1185">Reference proteome</keyword>
<reference evidence="2 3" key="1">
    <citation type="submission" date="2019-06" db="EMBL/GenBank/DDBJ databases">
        <title>Sequencing the genomes of 1000 actinobacteria strains.</title>
        <authorList>
            <person name="Klenk H.-P."/>
        </authorList>
    </citation>
    <scope>NUCLEOTIDE SEQUENCE [LARGE SCALE GENOMIC DNA]</scope>
    <source>
        <strain evidence="2 3">DSM 45671</strain>
    </source>
</reference>
<dbReference type="AlphaFoldDB" id="A0A561SU23"/>
<dbReference type="EMBL" id="VIWU01000001">
    <property type="protein sequence ID" value="TWF78368.1"/>
    <property type="molecule type" value="Genomic_DNA"/>
</dbReference>
<dbReference type="RefSeq" id="WP_147257397.1">
    <property type="nucleotide sequence ID" value="NZ_VIWU01000001.1"/>
</dbReference>